<dbReference type="Pfam" id="PF00924">
    <property type="entry name" value="MS_channel_2nd"/>
    <property type="match status" value="1"/>
</dbReference>
<dbReference type="InterPro" id="IPR006685">
    <property type="entry name" value="MscS_channel_2nd"/>
</dbReference>
<keyword evidence="4" id="KW-0997">Cell inner membrane</keyword>
<evidence type="ECO:0000256" key="10">
    <source>
        <dbReference type="ARBA" id="ARBA00093659"/>
    </source>
</evidence>
<evidence type="ECO:0000256" key="6">
    <source>
        <dbReference type="ARBA" id="ARBA00022989"/>
    </source>
</evidence>
<dbReference type="GO" id="GO:0008381">
    <property type="term" value="F:mechanosensitive monoatomic ion channel activity"/>
    <property type="evidence" value="ECO:0007669"/>
    <property type="project" value="InterPro"/>
</dbReference>
<dbReference type="RefSeq" id="WP_274584880.1">
    <property type="nucleotide sequence ID" value="NZ_CP145811.1"/>
</dbReference>
<dbReference type="EMBL" id="JAPQFL010000002">
    <property type="protein sequence ID" value="MDD9327647.1"/>
    <property type="molecule type" value="Genomic_DNA"/>
</dbReference>
<evidence type="ECO:0000256" key="7">
    <source>
        <dbReference type="ARBA" id="ARBA00023016"/>
    </source>
</evidence>
<feature type="transmembrane region" description="Helical" evidence="11">
    <location>
        <begin position="97"/>
        <end position="118"/>
    </location>
</feature>
<organism evidence="14">
    <name type="scientific">Neisseria leonii</name>
    <dbReference type="NCBI Taxonomy" id="2995413"/>
    <lineage>
        <taxon>Bacteria</taxon>
        <taxon>Pseudomonadati</taxon>
        <taxon>Pseudomonadota</taxon>
        <taxon>Betaproteobacteria</taxon>
        <taxon>Neisseriales</taxon>
        <taxon>Neisseriaceae</taxon>
        <taxon>Neisseria</taxon>
    </lineage>
</organism>
<name>A0A9X4E584_9NEIS</name>
<evidence type="ECO:0000313" key="16">
    <source>
        <dbReference type="Proteomes" id="UP001149607"/>
    </source>
</evidence>
<evidence type="ECO:0000256" key="9">
    <source>
        <dbReference type="ARBA" id="ARBA00093630"/>
    </source>
</evidence>
<reference evidence="14" key="1">
    <citation type="submission" date="2022-10" db="EMBL/GenBank/DDBJ databases">
        <authorList>
            <person name="Boutroux M."/>
        </authorList>
    </citation>
    <scope>NUCLEOTIDE SEQUENCE</scope>
    <source>
        <strain evidence="14">51.81</strain>
    </source>
</reference>
<feature type="domain" description="Mechanosensitive ion channel MscS C-terminal" evidence="13">
    <location>
        <begin position="331"/>
        <end position="392"/>
    </location>
</feature>
<evidence type="ECO:0000256" key="8">
    <source>
        <dbReference type="ARBA" id="ARBA00023136"/>
    </source>
</evidence>
<feature type="transmembrane region" description="Helical" evidence="11">
    <location>
        <begin position="165"/>
        <end position="182"/>
    </location>
</feature>
<sequence length="425" mass="47579">MHDYFIRQLAVWGIGHDTWQANLILAGMVAVCAVLLHLFLHLVLFRFLGNRFARAKSSFLKTLAENRLFTHLAYTIQGVVLNGQLRLWLADSAWRDGLMTLTNCLTLIAALFTLFALLDAVQAYFSRHMAAQHFPLRGLVQSVKLIAAIGIGILLVSLLLGQSPMVLLGSLGAMTAVLMLVFKDPIMGLVAGIQLSANRMLHVGDWLEMPKYNADGAVTDIGLTTVKVQNWDNTVTTIPTYALIADSFKNWRAMSESGGRRIKRPVYIDAASVHFLSPEEIGRLRQSRLLADYLAEREKEVADFNRRHQITSDSRLNGRHLTNLGTFRAYLQHYLQQNPHIRQDMTLMVRQLEADGRGIPLEVYCFTNTVAWGEYEAIQADIFDHIFAVAGEFALQIYQAPSGNDVRSLADSAVWKHPYSANPDA</sequence>
<dbReference type="FunFam" id="2.30.30.60:FF:000002">
    <property type="entry name" value="Mechanosensitive ion channel family protein"/>
    <property type="match status" value="1"/>
</dbReference>
<dbReference type="InterPro" id="IPR010920">
    <property type="entry name" value="LSM_dom_sf"/>
</dbReference>
<evidence type="ECO:0000256" key="11">
    <source>
        <dbReference type="SAM" id="Phobius"/>
    </source>
</evidence>
<keyword evidence="16" id="KW-1185">Reference proteome</keyword>
<evidence type="ECO:0000256" key="4">
    <source>
        <dbReference type="ARBA" id="ARBA00022519"/>
    </source>
</evidence>
<proteinExistence type="inferred from homology"/>
<evidence type="ECO:0000256" key="1">
    <source>
        <dbReference type="ARBA" id="ARBA00004429"/>
    </source>
</evidence>
<evidence type="ECO:0000256" key="5">
    <source>
        <dbReference type="ARBA" id="ARBA00022692"/>
    </source>
</evidence>
<protein>
    <recommendedName>
        <fullName evidence="9">Mechanosensing system component YbdG</fullName>
    </recommendedName>
    <alternativeName>
        <fullName evidence="10">Mechanosensitive channel homolog YbdG</fullName>
    </alternativeName>
</protein>
<evidence type="ECO:0000313" key="14">
    <source>
        <dbReference type="EMBL" id="MDD9327647.1"/>
    </source>
</evidence>
<dbReference type="SUPFAM" id="SSF50182">
    <property type="entry name" value="Sm-like ribonucleoproteins"/>
    <property type="match status" value="1"/>
</dbReference>
<dbReference type="InterPro" id="IPR023408">
    <property type="entry name" value="MscS_beta-dom_sf"/>
</dbReference>
<evidence type="ECO:0000313" key="15">
    <source>
        <dbReference type="EMBL" id="WWY02803.1"/>
    </source>
</evidence>
<dbReference type="GO" id="GO:0005886">
    <property type="term" value="C:plasma membrane"/>
    <property type="evidence" value="ECO:0007669"/>
    <property type="project" value="UniProtKB-SubCell"/>
</dbReference>
<feature type="domain" description="Mechanosensitive ion channel MscS" evidence="12">
    <location>
        <begin position="184"/>
        <end position="252"/>
    </location>
</feature>
<gene>
    <name evidence="14" type="ORF">ORY91_001054</name>
    <name evidence="15" type="ORF">V9W64_08890</name>
</gene>
<feature type="transmembrane region" description="Helical" evidence="11">
    <location>
        <begin position="139"/>
        <end position="159"/>
    </location>
</feature>
<keyword evidence="8 11" id="KW-0472">Membrane</keyword>
<comment type="similarity">
    <text evidence="2">Belongs to the MscS (TC 1.A.23) family.</text>
</comment>
<dbReference type="Gene3D" id="2.30.30.60">
    <property type="match status" value="1"/>
</dbReference>
<dbReference type="Pfam" id="PF21082">
    <property type="entry name" value="MS_channel_3rd"/>
    <property type="match status" value="1"/>
</dbReference>
<dbReference type="InterPro" id="IPR030192">
    <property type="entry name" value="YbdG"/>
</dbReference>
<evidence type="ECO:0000259" key="13">
    <source>
        <dbReference type="Pfam" id="PF21082"/>
    </source>
</evidence>
<keyword evidence="5 11" id="KW-0812">Transmembrane</keyword>
<dbReference type="Proteomes" id="UP001149607">
    <property type="component" value="Chromosome"/>
</dbReference>
<dbReference type="PANTHER" id="PTHR30414:SF0">
    <property type="entry name" value="MINICONDUCTANCE MECHANOSENSITIVE CHANNEL YBDG"/>
    <property type="match status" value="1"/>
</dbReference>
<evidence type="ECO:0000256" key="3">
    <source>
        <dbReference type="ARBA" id="ARBA00022475"/>
    </source>
</evidence>
<reference evidence="15" key="2">
    <citation type="submission" date="2024-02" db="EMBL/GenBank/DDBJ databases">
        <title>Neisseria leonii sp. nov.</title>
        <authorList>
            <person name="Boutroux M."/>
            <person name="Favre-Rochex S."/>
            <person name="Gorgette O."/>
            <person name="Touak G."/>
            <person name="Muhle E."/>
            <person name="Chesneau O."/>
            <person name="Clermont D."/>
            <person name="Rahi P."/>
        </authorList>
    </citation>
    <scope>NUCLEOTIDE SEQUENCE</scope>
    <source>
        <strain evidence="15">51.81</strain>
    </source>
</reference>
<comment type="subcellular location">
    <subcellularLocation>
        <location evidence="1">Cell inner membrane</location>
        <topology evidence="1">Multi-pass membrane protein</topology>
    </subcellularLocation>
</comment>
<evidence type="ECO:0000256" key="2">
    <source>
        <dbReference type="ARBA" id="ARBA00008017"/>
    </source>
</evidence>
<dbReference type="InterPro" id="IPR049278">
    <property type="entry name" value="MS_channel_C"/>
</dbReference>
<dbReference type="GO" id="GO:0071470">
    <property type="term" value="P:cellular response to osmotic stress"/>
    <property type="evidence" value="ECO:0007669"/>
    <property type="project" value="InterPro"/>
</dbReference>
<keyword evidence="7" id="KW-0346">Stress response</keyword>
<dbReference type="EMBL" id="CP146598">
    <property type="protein sequence ID" value="WWY02803.1"/>
    <property type="molecule type" value="Genomic_DNA"/>
</dbReference>
<evidence type="ECO:0000259" key="12">
    <source>
        <dbReference type="Pfam" id="PF00924"/>
    </source>
</evidence>
<accession>A0A9X4E584</accession>
<keyword evidence="3" id="KW-1003">Cell membrane</keyword>
<dbReference type="PANTHER" id="PTHR30414">
    <property type="entry name" value="MINICONDUCTANCE MECHANOSENSITIVE CHANNEL YBDG"/>
    <property type="match status" value="1"/>
</dbReference>
<feature type="transmembrane region" description="Helical" evidence="11">
    <location>
        <begin position="23"/>
        <end position="48"/>
    </location>
</feature>
<keyword evidence="6 11" id="KW-1133">Transmembrane helix</keyword>
<dbReference type="AlphaFoldDB" id="A0A9X4E584"/>